<accession>A0A967C3L5</accession>
<gene>
    <name evidence="2" type="ORF">HBA54_04935</name>
</gene>
<proteinExistence type="predicted"/>
<keyword evidence="1" id="KW-0732">Signal</keyword>
<evidence type="ECO:0000313" key="2">
    <source>
        <dbReference type="EMBL" id="NIA67930.1"/>
    </source>
</evidence>
<dbReference type="EMBL" id="JAAQPH010000003">
    <property type="protein sequence ID" value="NIA67930.1"/>
    <property type="molecule type" value="Genomic_DNA"/>
</dbReference>
<name>A0A967C3L5_9PROT</name>
<sequence length="117" mass="12794">MGKIITTAGSGLRMAACIAVAGFVLATSASPAAAARNEARWYQQNYCLVKAYEALGNKNAATHNKHARQSRAKLIRLGVPEHHLRELEGFIDKTIRKTSAGNKAHQGPRICMQWYST</sequence>
<comment type="caution">
    <text evidence="2">The sequence shown here is derived from an EMBL/GenBank/DDBJ whole genome shotgun (WGS) entry which is preliminary data.</text>
</comment>
<dbReference type="RefSeq" id="WP_167221987.1">
    <property type="nucleotide sequence ID" value="NZ_JAAQPH010000003.1"/>
</dbReference>
<feature type="signal peptide" evidence="1">
    <location>
        <begin position="1"/>
        <end position="34"/>
    </location>
</feature>
<dbReference type="Proteomes" id="UP000761264">
    <property type="component" value="Unassembled WGS sequence"/>
</dbReference>
<dbReference type="AlphaFoldDB" id="A0A967C3L5"/>
<keyword evidence="3" id="KW-1185">Reference proteome</keyword>
<evidence type="ECO:0000256" key="1">
    <source>
        <dbReference type="SAM" id="SignalP"/>
    </source>
</evidence>
<organism evidence="2 3">
    <name type="scientific">Pelagibius litoralis</name>
    <dbReference type="NCBI Taxonomy" id="374515"/>
    <lineage>
        <taxon>Bacteria</taxon>
        <taxon>Pseudomonadati</taxon>
        <taxon>Pseudomonadota</taxon>
        <taxon>Alphaproteobacteria</taxon>
        <taxon>Rhodospirillales</taxon>
        <taxon>Rhodovibrionaceae</taxon>
        <taxon>Pelagibius</taxon>
    </lineage>
</organism>
<feature type="chain" id="PRO_5037033052" evidence="1">
    <location>
        <begin position="35"/>
        <end position="117"/>
    </location>
</feature>
<evidence type="ECO:0000313" key="3">
    <source>
        <dbReference type="Proteomes" id="UP000761264"/>
    </source>
</evidence>
<reference evidence="2" key="1">
    <citation type="submission" date="2020-03" db="EMBL/GenBank/DDBJ databases">
        <title>Genome of Pelagibius litoralis DSM 21314T.</title>
        <authorList>
            <person name="Wang G."/>
        </authorList>
    </citation>
    <scope>NUCLEOTIDE SEQUENCE</scope>
    <source>
        <strain evidence="2">DSM 21314</strain>
    </source>
</reference>
<protein>
    <submittedName>
        <fullName evidence="2">Uncharacterized protein</fullName>
    </submittedName>
</protein>